<dbReference type="SUPFAM" id="SSF55874">
    <property type="entry name" value="ATPase domain of HSP90 chaperone/DNA topoisomerase II/histidine kinase"/>
    <property type="match status" value="1"/>
</dbReference>
<protein>
    <recommendedName>
        <fullName evidence="2">histidine kinase</fullName>
        <ecNumber evidence="2">2.7.13.3</ecNumber>
    </recommendedName>
</protein>
<dbReference type="Proteomes" id="UP001139263">
    <property type="component" value="Unassembled WGS sequence"/>
</dbReference>
<dbReference type="GO" id="GO:0046983">
    <property type="term" value="F:protein dimerization activity"/>
    <property type="evidence" value="ECO:0007669"/>
    <property type="project" value="InterPro"/>
</dbReference>
<evidence type="ECO:0000256" key="3">
    <source>
        <dbReference type="ARBA" id="ARBA00022679"/>
    </source>
</evidence>
<evidence type="ECO:0000313" key="10">
    <source>
        <dbReference type="EMBL" id="MCI0183436.1"/>
    </source>
</evidence>
<dbReference type="GO" id="GO:0000155">
    <property type="term" value="F:phosphorelay sensor kinase activity"/>
    <property type="evidence" value="ECO:0007669"/>
    <property type="project" value="InterPro"/>
</dbReference>
<keyword evidence="11" id="KW-1185">Reference proteome</keyword>
<sequence>MSRIWNNAQRLFNATWRVPLSITKGNDQQGIAYIYRYLSFLIISCFYVIGQPQAPIWVKLLVVFCLLIENLAVTGMYRRHQQTPGIIRALISIETLGVLLLVMETGGFSSPFVWYALNSVFMAATLLSMYESWMNFAIYILTGTVLFDFSARTPHTFLPKQLFSNESGLILVAILVTVLFHLYTRLARELEARQHLLQAQTKELHRMNQQLHTEHTRTEHLLRQVMTLYQTMSEMNYAENPSCLCELFAKTAIELIGCASAVFASEQESVCYHVLSIAQPEDIDQHTLQQKVDDLLATWCRGDIHLLSPKEQQTPFYTLRSRGIKGESRQLIAIFSQTPFSLEEADVRSLDVLLEFASAVIERFTYEHITGKLLVAQEQNRIAREMHDHVSQRLFSIVYALHGLTANQSPLDILKLKNKLLVIQDTANACIQDFRRSINQLSGLSDDRNSWKNDIKTYLDHLRDLQNIDAQFNVNGDLSLIHDHLAKVLYRVILEACGNAVRHGGCSSIDVHLATLPREVHLVITDNGCGFDAYQVTTLLPEKHYGLGLHNIVHSVQNCGGSVSIDSTIGHGTQINVYLPLEFNHETTTLIAKEITSCVLS</sequence>
<feature type="transmembrane region" description="Helical" evidence="8">
    <location>
        <begin position="136"/>
        <end position="155"/>
    </location>
</feature>
<feature type="transmembrane region" description="Helical" evidence="8">
    <location>
        <begin position="85"/>
        <end position="106"/>
    </location>
</feature>
<organism evidence="10 11">
    <name type="scientific">Sulfoacidibacillus ferrooxidans</name>
    <dbReference type="NCBI Taxonomy" id="2005001"/>
    <lineage>
        <taxon>Bacteria</taxon>
        <taxon>Bacillati</taxon>
        <taxon>Bacillota</taxon>
        <taxon>Bacilli</taxon>
        <taxon>Bacillales</taxon>
        <taxon>Alicyclobacillaceae</taxon>
        <taxon>Sulfoacidibacillus</taxon>
    </lineage>
</organism>
<keyword evidence="6" id="KW-0067">ATP-binding</keyword>
<evidence type="ECO:0000256" key="6">
    <source>
        <dbReference type="ARBA" id="ARBA00022840"/>
    </source>
</evidence>
<dbReference type="RefSeq" id="WP_241713750.1">
    <property type="nucleotide sequence ID" value="NZ_JALBUF010000004.1"/>
</dbReference>
<keyword evidence="3" id="KW-0808">Transferase</keyword>
<keyword evidence="8" id="KW-0472">Membrane</keyword>
<dbReference type="PROSITE" id="PS50109">
    <property type="entry name" value="HIS_KIN"/>
    <property type="match status" value="1"/>
</dbReference>
<accession>A0A9X1V847</accession>
<dbReference type="InterPro" id="IPR050482">
    <property type="entry name" value="Sensor_HK_TwoCompSys"/>
</dbReference>
<dbReference type="EMBL" id="JALBUF010000004">
    <property type="protein sequence ID" value="MCI0183436.1"/>
    <property type="molecule type" value="Genomic_DNA"/>
</dbReference>
<evidence type="ECO:0000256" key="4">
    <source>
        <dbReference type="ARBA" id="ARBA00022741"/>
    </source>
</evidence>
<comment type="caution">
    <text evidence="10">The sequence shown here is derived from an EMBL/GenBank/DDBJ whole genome shotgun (WGS) entry which is preliminary data.</text>
</comment>
<dbReference type="GO" id="GO:0005524">
    <property type="term" value="F:ATP binding"/>
    <property type="evidence" value="ECO:0007669"/>
    <property type="project" value="UniProtKB-KW"/>
</dbReference>
<dbReference type="InterPro" id="IPR036890">
    <property type="entry name" value="HATPase_C_sf"/>
</dbReference>
<dbReference type="SMART" id="SM00387">
    <property type="entry name" value="HATPase_c"/>
    <property type="match status" value="1"/>
</dbReference>
<name>A0A9X1V847_9BACL</name>
<keyword evidence="7" id="KW-0902">Two-component regulatory system</keyword>
<feature type="transmembrane region" description="Helical" evidence="8">
    <location>
        <begin position="33"/>
        <end position="50"/>
    </location>
</feature>
<evidence type="ECO:0000256" key="7">
    <source>
        <dbReference type="ARBA" id="ARBA00023012"/>
    </source>
</evidence>
<dbReference type="Pfam" id="PF07730">
    <property type="entry name" value="HisKA_3"/>
    <property type="match status" value="1"/>
</dbReference>
<evidence type="ECO:0000256" key="5">
    <source>
        <dbReference type="ARBA" id="ARBA00022777"/>
    </source>
</evidence>
<evidence type="ECO:0000259" key="9">
    <source>
        <dbReference type="PROSITE" id="PS50109"/>
    </source>
</evidence>
<evidence type="ECO:0000256" key="1">
    <source>
        <dbReference type="ARBA" id="ARBA00000085"/>
    </source>
</evidence>
<gene>
    <name evidence="10" type="ORF">MM817_01713</name>
</gene>
<dbReference type="InterPro" id="IPR011712">
    <property type="entry name" value="Sig_transdc_His_kin_sub3_dim/P"/>
</dbReference>
<proteinExistence type="predicted"/>
<keyword evidence="8" id="KW-1133">Transmembrane helix</keyword>
<keyword evidence="4" id="KW-0547">Nucleotide-binding</keyword>
<dbReference type="EC" id="2.7.13.3" evidence="2"/>
<evidence type="ECO:0000256" key="2">
    <source>
        <dbReference type="ARBA" id="ARBA00012438"/>
    </source>
</evidence>
<reference evidence="10" key="1">
    <citation type="submission" date="2022-03" db="EMBL/GenBank/DDBJ databases">
        <title>Draft Genome Sequence of Firmicute Strain S0AB, a Heterotrophic Iron/Sulfur-Oxidizing Extreme Acidophile.</title>
        <authorList>
            <person name="Vergara E."/>
            <person name="Pakostova E."/>
            <person name="Johnson D.B."/>
            <person name="Holmes D.S."/>
        </authorList>
    </citation>
    <scope>NUCLEOTIDE SEQUENCE</scope>
    <source>
        <strain evidence="10">S0AB</strain>
    </source>
</reference>
<dbReference type="Gene3D" id="1.20.5.1930">
    <property type="match status" value="1"/>
</dbReference>
<feature type="domain" description="Histidine kinase" evidence="9">
    <location>
        <begin position="489"/>
        <end position="583"/>
    </location>
</feature>
<feature type="transmembrane region" description="Helical" evidence="8">
    <location>
        <begin position="56"/>
        <end position="73"/>
    </location>
</feature>
<evidence type="ECO:0000313" key="11">
    <source>
        <dbReference type="Proteomes" id="UP001139263"/>
    </source>
</evidence>
<dbReference type="InterPro" id="IPR005467">
    <property type="entry name" value="His_kinase_dom"/>
</dbReference>
<dbReference type="CDD" id="cd16917">
    <property type="entry name" value="HATPase_UhpB-NarQ-NarX-like"/>
    <property type="match status" value="1"/>
</dbReference>
<keyword evidence="5" id="KW-0418">Kinase</keyword>
<keyword evidence="8" id="KW-0812">Transmembrane</keyword>
<evidence type="ECO:0000256" key="8">
    <source>
        <dbReference type="SAM" id="Phobius"/>
    </source>
</evidence>
<dbReference type="Pfam" id="PF02518">
    <property type="entry name" value="HATPase_c"/>
    <property type="match status" value="1"/>
</dbReference>
<comment type="catalytic activity">
    <reaction evidence="1">
        <text>ATP + protein L-histidine = ADP + protein N-phospho-L-histidine.</text>
        <dbReference type="EC" id="2.7.13.3"/>
    </reaction>
</comment>
<dbReference type="PANTHER" id="PTHR24421">
    <property type="entry name" value="NITRATE/NITRITE SENSOR PROTEIN NARX-RELATED"/>
    <property type="match status" value="1"/>
</dbReference>
<dbReference type="Gene3D" id="3.30.565.10">
    <property type="entry name" value="Histidine kinase-like ATPase, C-terminal domain"/>
    <property type="match status" value="1"/>
</dbReference>
<feature type="transmembrane region" description="Helical" evidence="8">
    <location>
        <begin position="167"/>
        <end position="184"/>
    </location>
</feature>
<dbReference type="GO" id="GO:0016020">
    <property type="term" value="C:membrane"/>
    <property type="evidence" value="ECO:0007669"/>
    <property type="project" value="InterPro"/>
</dbReference>
<dbReference type="InterPro" id="IPR003594">
    <property type="entry name" value="HATPase_dom"/>
</dbReference>
<dbReference type="AlphaFoldDB" id="A0A9X1V847"/>